<keyword evidence="2" id="KW-0808">Transferase</keyword>
<evidence type="ECO:0000259" key="1">
    <source>
        <dbReference type="PROSITE" id="PS51186"/>
    </source>
</evidence>
<reference evidence="2 3" key="1">
    <citation type="submission" date="2019-01" db="EMBL/GenBank/DDBJ databases">
        <title>Vagococcus silagei sp. nov. isolated from brewer's grain.</title>
        <authorList>
            <person name="Guu J.-R."/>
        </authorList>
    </citation>
    <scope>NUCLEOTIDE SEQUENCE [LARGE SCALE GENOMIC DNA]</scope>
    <source>
        <strain evidence="2 3">2B-2</strain>
    </source>
</reference>
<dbReference type="InterPro" id="IPR016181">
    <property type="entry name" value="Acyl_CoA_acyltransferase"/>
</dbReference>
<accession>A0A4S3B5X9</accession>
<dbReference type="EMBL" id="SDGV01000016">
    <property type="protein sequence ID" value="THB61093.1"/>
    <property type="molecule type" value="Genomic_DNA"/>
</dbReference>
<dbReference type="SUPFAM" id="SSF55729">
    <property type="entry name" value="Acyl-CoA N-acyltransferases (Nat)"/>
    <property type="match status" value="1"/>
</dbReference>
<sequence length="164" mass="19135">MTLVKQEVKTATEVEELFIVLERIWREVFTPIIGANQVEYMMENYQSPQNIRQEIEDGAHYFLLTLDGKPIGYTAYEINDEQVYISKIYLGSESRGKGLSSEVFNWYEEIGKGKKLHLNVNQGNKLAISVYEHRGFERVGERYVDIGEGYIMDDYIYEKDLTKL</sequence>
<proteinExistence type="predicted"/>
<dbReference type="AlphaFoldDB" id="A0A4S3B5X9"/>
<keyword evidence="3" id="KW-1185">Reference proteome</keyword>
<evidence type="ECO:0000313" key="2">
    <source>
        <dbReference type="EMBL" id="THB61093.1"/>
    </source>
</evidence>
<dbReference type="Pfam" id="PF00583">
    <property type="entry name" value="Acetyltransf_1"/>
    <property type="match status" value="1"/>
</dbReference>
<evidence type="ECO:0000313" key="3">
    <source>
        <dbReference type="Proteomes" id="UP000310506"/>
    </source>
</evidence>
<dbReference type="OrthoDB" id="9773249at2"/>
<feature type="domain" description="N-acetyltransferase" evidence="1">
    <location>
        <begin position="6"/>
        <end position="162"/>
    </location>
</feature>
<dbReference type="InterPro" id="IPR000182">
    <property type="entry name" value="GNAT_dom"/>
</dbReference>
<protein>
    <submittedName>
        <fullName evidence="2">GNAT family N-acetyltransferase</fullName>
    </submittedName>
</protein>
<name>A0A4S3B5X9_9ENTE</name>
<dbReference type="GO" id="GO:0016747">
    <property type="term" value="F:acyltransferase activity, transferring groups other than amino-acyl groups"/>
    <property type="evidence" value="ECO:0007669"/>
    <property type="project" value="InterPro"/>
</dbReference>
<dbReference type="PROSITE" id="PS51186">
    <property type="entry name" value="GNAT"/>
    <property type="match status" value="1"/>
</dbReference>
<comment type="caution">
    <text evidence="2">The sequence shown here is derived from an EMBL/GenBank/DDBJ whole genome shotgun (WGS) entry which is preliminary data.</text>
</comment>
<dbReference type="Gene3D" id="3.40.630.30">
    <property type="match status" value="1"/>
</dbReference>
<dbReference type="CDD" id="cd04301">
    <property type="entry name" value="NAT_SF"/>
    <property type="match status" value="1"/>
</dbReference>
<dbReference type="RefSeq" id="WP_136136974.1">
    <property type="nucleotide sequence ID" value="NZ_SDGV01000016.1"/>
</dbReference>
<organism evidence="2 3">
    <name type="scientific">Vagococcus silagei</name>
    <dbReference type="NCBI Taxonomy" id="2508885"/>
    <lineage>
        <taxon>Bacteria</taxon>
        <taxon>Bacillati</taxon>
        <taxon>Bacillota</taxon>
        <taxon>Bacilli</taxon>
        <taxon>Lactobacillales</taxon>
        <taxon>Enterococcaceae</taxon>
        <taxon>Vagococcus</taxon>
    </lineage>
</organism>
<gene>
    <name evidence="2" type="ORF">ESZ54_07095</name>
</gene>
<dbReference type="Proteomes" id="UP000310506">
    <property type="component" value="Unassembled WGS sequence"/>
</dbReference>